<evidence type="ECO:0000256" key="3">
    <source>
        <dbReference type="ARBA" id="ARBA00022801"/>
    </source>
</evidence>
<comment type="similarity">
    <text evidence="1">Belongs to the peptidase C40 family.</text>
</comment>
<evidence type="ECO:0000313" key="9">
    <source>
        <dbReference type="EMBL" id="GHD11111.1"/>
    </source>
</evidence>
<dbReference type="PROSITE" id="PS51935">
    <property type="entry name" value="NLPC_P60"/>
    <property type="match status" value="1"/>
</dbReference>
<gene>
    <name evidence="9" type="ORF">GCM10010334_67080</name>
</gene>
<dbReference type="GO" id="GO:0008234">
    <property type="term" value="F:cysteine-type peptidase activity"/>
    <property type="evidence" value="ECO:0007669"/>
    <property type="project" value="UniProtKB-KW"/>
</dbReference>
<dbReference type="Proteomes" id="UP000638353">
    <property type="component" value="Unassembled WGS sequence"/>
</dbReference>
<evidence type="ECO:0000256" key="1">
    <source>
        <dbReference type="ARBA" id="ARBA00007074"/>
    </source>
</evidence>
<feature type="signal peptide" evidence="7">
    <location>
        <begin position="1"/>
        <end position="18"/>
    </location>
</feature>
<dbReference type="Gene3D" id="3.90.1720.10">
    <property type="entry name" value="endopeptidase domain like (from Nostoc punctiforme)"/>
    <property type="match status" value="1"/>
</dbReference>
<keyword evidence="7" id="KW-0732">Signal</keyword>
<accession>A0A919CDI0</accession>
<keyword evidence="2" id="KW-0645">Protease</keyword>
<protein>
    <recommendedName>
        <fullName evidence="8">NlpC/P60 domain-containing protein</fullName>
    </recommendedName>
</protein>
<feature type="coiled-coil region" evidence="5">
    <location>
        <begin position="135"/>
        <end position="187"/>
    </location>
</feature>
<evidence type="ECO:0000313" key="10">
    <source>
        <dbReference type="Proteomes" id="UP000638353"/>
    </source>
</evidence>
<organism evidence="9 10">
    <name type="scientific">Streptomyces finlayi</name>
    <dbReference type="NCBI Taxonomy" id="67296"/>
    <lineage>
        <taxon>Bacteria</taxon>
        <taxon>Bacillati</taxon>
        <taxon>Actinomycetota</taxon>
        <taxon>Actinomycetes</taxon>
        <taxon>Kitasatosporales</taxon>
        <taxon>Streptomycetaceae</taxon>
        <taxon>Streptomyces</taxon>
    </lineage>
</organism>
<evidence type="ECO:0000256" key="2">
    <source>
        <dbReference type="ARBA" id="ARBA00022670"/>
    </source>
</evidence>
<dbReference type="AlphaFoldDB" id="A0A919CDI0"/>
<comment type="caution">
    <text evidence="9">The sequence shown here is derived from an EMBL/GenBank/DDBJ whole genome shotgun (WGS) entry which is preliminary data.</text>
</comment>
<keyword evidence="3" id="KW-0378">Hydrolase</keyword>
<feature type="region of interest" description="Disordered" evidence="6">
    <location>
        <begin position="340"/>
        <end position="376"/>
    </location>
</feature>
<keyword evidence="4" id="KW-0788">Thiol protease</keyword>
<evidence type="ECO:0000259" key="8">
    <source>
        <dbReference type="PROSITE" id="PS51935"/>
    </source>
</evidence>
<feature type="coiled-coil region" evidence="5">
    <location>
        <begin position="34"/>
        <end position="68"/>
    </location>
</feature>
<dbReference type="EMBL" id="BMVC01000016">
    <property type="protein sequence ID" value="GHD11111.1"/>
    <property type="molecule type" value="Genomic_DNA"/>
</dbReference>
<evidence type="ECO:0000256" key="7">
    <source>
        <dbReference type="SAM" id="SignalP"/>
    </source>
</evidence>
<proteinExistence type="inferred from homology"/>
<feature type="domain" description="NlpC/P60" evidence="8">
    <location>
        <begin position="225"/>
        <end position="346"/>
    </location>
</feature>
<dbReference type="PANTHER" id="PTHR47359:SF3">
    <property type="entry name" value="NLP_P60 DOMAIN-CONTAINING PROTEIN-RELATED"/>
    <property type="match status" value="1"/>
</dbReference>
<feature type="chain" id="PRO_5037113957" description="NlpC/P60 domain-containing protein" evidence="7">
    <location>
        <begin position="19"/>
        <end position="376"/>
    </location>
</feature>
<name>A0A919CDI0_9ACTN</name>
<keyword evidence="5" id="KW-0175">Coiled coil</keyword>
<dbReference type="SUPFAM" id="SSF54001">
    <property type="entry name" value="Cysteine proteinases"/>
    <property type="match status" value="1"/>
</dbReference>
<feature type="compositionally biased region" description="Pro residues" evidence="6">
    <location>
        <begin position="342"/>
        <end position="354"/>
    </location>
</feature>
<feature type="region of interest" description="Disordered" evidence="6">
    <location>
        <begin position="206"/>
        <end position="228"/>
    </location>
</feature>
<evidence type="ECO:0000256" key="4">
    <source>
        <dbReference type="ARBA" id="ARBA00022807"/>
    </source>
</evidence>
<reference evidence="9" key="2">
    <citation type="submission" date="2020-09" db="EMBL/GenBank/DDBJ databases">
        <authorList>
            <person name="Sun Q."/>
            <person name="Ohkuma M."/>
        </authorList>
    </citation>
    <scope>NUCLEOTIDE SEQUENCE</scope>
    <source>
        <strain evidence="9">JCM 4637</strain>
    </source>
</reference>
<evidence type="ECO:0000256" key="6">
    <source>
        <dbReference type="SAM" id="MobiDB-lite"/>
    </source>
</evidence>
<dbReference type="InterPro" id="IPR038765">
    <property type="entry name" value="Papain-like_cys_pep_sf"/>
</dbReference>
<reference evidence="9" key="1">
    <citation type="journal article" date="2014" name="Int. J. Syst. Evol. Microbiol.">
        <title>Complete genome sequence of Corynebacterium casei LMG S-19264T (=DSM 44701T), isolated from a smear-ripened cheese.</title>
        <authorList>
            <consortium name="US DOE Joint Genome Institute (JGI-PGF)"/>
            <person name="Walter F."/>
            <person name="Albersmeier A."/>
            <person name="Kalinowski J."/>
            <person name="Ruckert C."/>
        </authorList>
    </citation>
    <scope>NUCLEOTIDE SEQUENCE</scope>
    <source>
        <strain evidence="9">JCM 4637</strain>
    </source>
</reference>
<dbReference type="PANTHER" id="PTHR47359">
    <property type="entry name" value="PEPTIDOGLYCAN DL-ENDOPEPTIDASE CWLO"/>
    <property type="match status" value="1"/>
</dbReference>
<evidence type="ECO:0000256" key="5">
    <source>
        <dbReference type="SAM" id="Coils"/>
    </source>
</evidence>
<dbReference type="GO" id="GO:0006508">
    <property type="term" value="P:proteolysis"/>
    <property type="evidence" value="ECO:0007669"/>
    <property type="project" value="UniProtKB-KW"/>
</dbReference>
<dbReference type="InterPro" id="IPR051794">
    <property type="entry name" value="PG_Endopeptidase_C40"/>
</dbReference>
<dbReference type="InterPro" id="IPR000064">
    <property type="entry name" value="NLP_P60_dom"/>
</dbReference>
<dbReference type="Pfam" id="PF00877">
    <property type="entry name" value="NLPC_P60"/>
    <property type="match status" value="1"/>
</dbReference>
<sequence>MAVAAAATVLAATGSAHAAPGDPGGGVGRLLTDLQRLYQQTEEATEAFNATEEKLKAQRGELARVTKELGVARVTLADGKRAAGMLAREQYKGRGEYAYSTFVRMLTSPDPAHALTQNHALRRAAASRAAKVARLEGAEQRADDLATKARAALDKQQTLAAKQKKQRDAVQARLKQVEAMLAALTADELASLAELENRTAERATQDLLGSGAFGPHGVRASRAPSREGDRALTYATRQLGKPYVWGAEGPDTFDCSGLTQQAWAAAGRTIPRTSQEQWKYLPRIPLSALRPGDLVIYFPKATHVAIYLGNGQVVQAPRPGAYVKVSPLASNPVLGAVRPDPALAPLPSYTPPDLPTGRTVEGNDSDAGYGAESAPG</sequence>